<evidence type="ECO:0000256" key="7">
    <source>
        <dbReference type="ARBA" id="ARBA00022833"/>
    </source>
</evidence>
<dbReference type="Pfam" id="PF13008">
    <property type="entry name" value="zf-Paramyx-P"/>
    <property type="match status" value="1"/>
</dbReference>
<organism evidence="14 15">
    <name type="scientific">avian paramyxovirus 2</name>
    <dbReference type="NCBI Taxonomy" id="2560313"/>
    <lineage>
        <taxon>Viruses</taxon>
        <taxon>Riboviria</taxon>
        <taxon>Orthornavirae</taxon>
        <taxon>Negarnaviricota</taxon>
        <taxon>Haploviricotina</taxon>
        <taxon>Monjiviricetes</taxon>
        <taxon>Mononegavirales</taxon>
        <taxon>Paramyxoviridae</taxon>
        <taxon>Avulavirinae</taxon>
        <taxon>Metaavulavirus</taxon>
        <taxon>Metaavulavirus procarduelis</taxon>
        <taxon>Metaavulavirus yucaipaense</taxon>
    </lineage>
</organism>
<accession>D9ZNM7</accession>
<dbReference type="GO" id="GO:0039554">
    <property type="term" value="P:symbiont-mediated suppression of host cytoplasmic pattern recognition receptor signaling pathway via inhibition of MDA-5 activity"/>
    <property type="evidence" value="ECO:0007669"/>
    <property type="project" value="UniProtKB-KW"/>
</dbReference>
<keyword evidence="9" id="KW-1089">Inhibition of host MDA5 by virus</keyword>
<feature type="compositionally biased region" description="Basic and acidic residues" evidence="11">
    <location>
        <begin position="80"/>
        <end position="89"/>
    </location>
</feature>
<keyword evidence="2" id="KW-1113">Inhibition of host RLR pathway by virus</keyword>
<feature type="region of interest" description="Disordered" evidence="11">
    <location>
        <begin position="24"/>
        <end position="115"/>
    </location>
</feature>
<feature type="region of interest" description="Disordered" evidence="11">
    <location>
        <begin position="154"/>
        <end position="178"/>
    </location>
</feature>
<evidence type="ECO:0000313" key="14">
    <source>
        <dbReference type="EMBL" id="ADK25249.1"/>
    </source>
</evidence>
<dbReference type="GO" id="GO:0043657">
    <property type="term" value="C:host cell"/>
    <property type="evidence" value="ECO:0007669"/>
    <property type="project" value="UniProtKB-SubCell"/>
</dbReference>
<feature type="compositionally biased region" description="Basic and acidic residues" evidence="11">
    <location>
        <begin position="164"/>
        <end position="173"/>
    </location>
</feature>
<keyword evidence="15" id="KW-1185">Reference proteome</keyword>
<evidence type="ECO:0000256" key="6">
    <source>
        <dbReference type="ARBA" id="ARBA00022723"/>
    </source>
</evidence>
<evidence type="ECO:0000259" key="13">
    <source>
        <dbReference type="Pfam" id="PF14313"/>
    </source>
</evidence>
<evidence type="ECO:0000256" key="8">
    <source>
        <dbReference type="ARBA" id="ARBA00023258"/>
    </source>
</evidence>
<dbReference type="InterPro" id="IPR024279">
    <property type="entry name" value="Paramyx_V_Zn-bd"/>
</dbReference>
<name>D9ZNM7_9MONO</name>
<dbReference type="Proteomes" id="UP000114985">
    <property type="component" value="Genome"/>
</dbReference>
<evidence type="ECO:0000256" key="11">
    <source>
        <dbReference type="SAM" id="MobiDB-lite"/>
    </source>
</evidence>
<keyword evidence="6" id="KW-0479">Metal-binding</keyword>
<feature type="compositionally biased region" description="Basic and acidic residues" evidence="11">
    <location>
        <begin position="51"/>
        <end position="61"/>
    </location>
</feature>
<evidence type="ECO:0000313" key="15">
    <source>
        <dbReference type="Proteomes" id="UP000114985"/>
    </source>
</evidence>
<keyword evidence="5" id="KW-1090">Inhibition of host innate immune response by virus</keyword>
<evidence type="ECO:0000256" key="5">
    <source>
        <dbReference type="ARBA" id="ARBA00022632"/>
    </source>
</evidence>
<protein>
    <submittedName>
        <fullName evidence="14">V protein</fullName>
    </submittedName>
</protein>
<evidence type="ECO:0000256" key="9">
    <source>
        <dbReference type="ARBA" id="ARBA00023260"/>
    </source>
</evidence>
<evidence type="ECO:0000256" key="4">
    <source>
        <dbReference type="ARBA" id="ARBA00022581"/>
    </source>
</evidence>
<keyword evidence="7" id="KW-0862">Zinc</keyword>
<evidence type="ECO:0000259" key="12">
    <source>
        <dbReference type="Pfam" id="PF13008"/>
    </source>
</evidence>
<evidence type="ECO:0000256" key="3">
    <source>
        <dbReference type="ARBA" id="ARBA00022495"/>
    </source>
</evidence>
<keyword evidence="3" id="KW-0691">RNA editing</keyword>
<dbReference type="Pfam" id="PF14313">
    <property type="entry name" value="Soyouz_module"/>
    <property type="match status" value="1"/>
</dbReference>
<feature type="domain" description="Paramyxovirinae protein V zinc-binding" evidence="12">
    <location>
        <begin position="190"/>
        <end position="229"/>
    </location>
</feature>
<evidence type="ECO:0000256" key="2">
    <source>
        <dbReference type="ARBA" id="ARBA00022482"/>
    </source>
</evidence>
<sequence>MEFTDDTEIAELLDLGTSVIQELQRAELKGPQTTGKPKVPPGNTRSLATLWEKESETRTEPEALPTEHANPDMSPASHNDPAKAAHEGAAEEGEADPEPDKAAGSDLTNSRPGDDLDKALAKLESRAKQNRTQQLIVKKGEGGNQSIPFYPTNEPPGGGINHSEQTRPNDRANTRSWKPGHRREYSFACRDGRLEVISWCNPICTPIRAEPRREVCKCGKCPISCILCCQSQ</sequence>
<dbReference type="Gene3D" id="4.10.80.340">
    <property type="match status" value="1"/>
</dbReference>
<feature type="domain" description="Phosphoprotein P soyouz module" evidence="13">
    <location>
        <begin position="1"/>
        <end position="57"/>
    </location>
</feature>
<dbReference type="EMBL" id="HM159995">
    <property type="protein sequence ID" value="ADK25249.1"/>
    <property type="molecule type" value="Viral_cRNA"/>
</dbReference>
<reference evidence="14 15" key="1">
    <citation type="journal article" date="2010" name="Virus Res.">
        <title>Complete genome sequences of avian paramyxovirus serotype 2 (APMV-2) strains Bangor, England and Kenya: evidence for the existence of subgroups within serotype 2.</title>
        <authorList>
            <person name="Subbiah M."/>
            <person name="Nayak S."/>
            <person name="Collins P.L."/>
            <person name="Samal S.K."/>
        </authorList>
    </citation>
    <scope>NUCLEOTIDE SEQUENCE [LARGE SCALE GENOMIC DNA]</scope>
    <source>
        <strain evidence="14">APMV-2/Finch/N.Ireland/Bangor/73</strain>
    </source>
</reference>
<proteinExistence type="predicted"/>
<comment type="subcellular location">
    <subcellularLocation>
        <location evidence="1">Host cell</location>
    </subcellularLocation>
</comment>
<evidence type="ECO:0000256" key="1">
    <source>
        <dbReference type="ARBA" id="ARBA00004340"/>
    </source>
</evidence>
<evidence type="ECO:0000256" key="10">
    <source>
        <dbReference type="ARBA" id="ARBA00023280"/>
    </source>
</evidence>
<dbReference type="GO" id="GO:0046872">
    <property type="term" value="F:metal ion binding"/>
    <property type="evidence" value="ECO:0007669"/>
    <property type="project" value="UniProtKB-KW"/>
</dbReference>
<dbReference type="InterPro" id="IPR025909">
    <property type="entry name" value="Soyouz_module"/>
</dbReference>
<keyword evidence="4" id="KW-0945">Host-virus interaction</keyword>
<keyword evidence="8" id="KW-0922">Interferon antiviral system evasion</keyword>
<keyword evidence="10" id="KW-0899">Viral immunoevasion</keyword>
<gene>
    <name evidence="14" type="primary">P</name>
</gene>